<dbReference type="PANTHER" id="PTHR12011:SF347">
    <property type="entry name" value="FI21270P1-RELATED"/>
    <property type="match status" value="1"/>
</dbReference>
<feature type="transmembrane region" description="Helical" evidence="9">
    <location>
        <begin position="499"/>
        <end position="521"/>
    </location>
</feature>
<reference evidence="12 13" key="1">
    <citation type="submission" date="2022-05" db="EMBL/GenBank/DDBJ databases">
        <authorList>
            <consortium name="Genoscope - CEA"/>
            <person name="William W."/>
        </authorList>
    </citation>
    <scope>NUCLEOTIDE SEQUENCE [LARGE SCALE GENOMIC DNA]</scope>
</reference>
<dbReference type="GO" id="GO:0005886">
    <property type="term" value="C:plasma membrane"/>
    <property type="evidence" value="ECO:0007669"/>
    <property type="project" value="TreeGrafter"/>
</dbReference>
<proteinExistence type="inferred from homology"/>
<evidence type="ECO:0000313" key="13">
    <source>
        <dbReference type="Proteomes" id="UP001159428"/>
    </source>
</evidence>
<feature type="domain" description="G-protein coupled receptors family 2 profile 2" evidence="11">
    <location>
        <begin position="393"/>
        <end position="635"/>
    </location>
</feature>
<dbReference type="GO" id="GO:0004930">
    <property type="term" value="F:G protein-coupled receptor activity"/>
    <property type="evidence" value="ECO:0007669"/>
    <property type="project" value="InterPro"/>
</dbReference>
<evidence type="ECO:0000256" key="6">
    <source>
        <dbReference type="ARBA" id="ARBA00023136"/>
    </source>
</evidence>
<feature type="transmembrane region" description="Helical" evidence="9">
    <location>
        <begin position="467"/>
        <end position="487"/>
    </location>
</feature>
<dbReference type="PROSITE" id="PS50221">
    <property type="entry name" value="GAIN_B"/>
    <property type="match status" value="1"/>
</dbReference>
<dbReference type="InterPro" id="IPR017981">
    <property type="entry name" value="GPCR_2-like_7TM"/>
</dbReference>
<dbReference type="PROSITE" id="PS00650">
    <property type="entry name" value="G_PROTEIN_RECEP_F2_2"/>
    <property type="match status" value="1"/>
</dbReference>
<dbReference type="GO" id="GO:0007166">
    <property type="term" value="P:cell surface receptor signaling pathway"/>
    <property type="evidence" value="ECO:0007669"/>
    <property type="project" value="InterPro"/>
</dbReference>
<dbReference type="AlphaFoldDB" id="A0AAU9Y3S8"/>
<dbReference type="InterPro" id="IPR000203">
    <property type="entry name" value="GPS"/>
</dbReference>
<evidence type="ECO:0000256" key="1">
    <source>
        <dbReference type="ARBA" id="ARBA00004141"/>
    </source>
</evidence>
<evidence type="ECO:0000256" key="9">
    <source>
        <dbReference type="SAM" id="Phobius"/>
    </source>
</evidence>
<feature type="transmembrane region" description="Helical" evidence="9">
    <location>
        <begin position="430"/>
        <end position="447"/>
    </location>
</feature>
<dbReference type="PRINTS" id="PR00249">
    <property type="entry name" value="GPCRSECRETIN"/>
</dbReference>
<feature type="domain" description="GAIN-B" evidence="10">
    <location>
        <begin position="214"/>
        <end position="380"/>
    </location>
</feature>
<evidence type="ECO:0000256" key="2">
    <source>
        <dbReference type="ARBA" id="ARBA00007343"/>
    </source>
</evidence>
<dbReference type="InterPro" id="IPR046338">
    <property type="entry name" value="GAIN_dom_sf"/>
</dbReference>
<comment type="caution">
    <text evidence="12">The sequence shown here is derived from an EMBL/GenBank/DDBJ whole genome shotgun (WGS) entry which is preliminary data.</text>
</comment>
<keyword evidence="7" id="KW-1015">Disulfide bond</keyword>
<dbReference type="Gene3D" id="1.20.1070.10">
    <property type="entry name" value="Rhodopsin 7-helix transmembrane proteins"/>
    <property type="match status" value="1"/>
</dbReference>
<keyword evidence="6 9" id="KW-0472">Membrane</keyword>
<evidence type="ECO:0000256" key="5">
    <source>
        <dbReference type="ARBA" id="ARBA00022989"/>
    </source>
</evidence>
<dbReference type="Pfam" id="PF01825">
    <property type="entry name" value="GPS"/>
    <property type="match status" value="1"/>
</dbReference>
<dbReference type="InterPro" id="IPR057244">
    <property type="entry name" value="GAIN_B"/>
</dbReference>
<keyword evidence="3 9" id="KW-0812">Transmembrane</keyword>
<feature type="transmembrane region" description="Helical" evidence="9">
    <location>
        <begin position="611"/>
        <end position="633"/>
    </location>
</feature>
<comment type="similarity">
    <text evidence="2">Belongs to the G-protein coupled receptor 2 family. Adhesion G-protein coupled receptor (ADGR) subfamily.</text>
</comment>
<dbReference type="SUPFAM" id="SSF81321">
    <property type="entry name" value="Family A G protein-coupled receptor-like"/>
    <property type="match status" value="1"/>
</dbReference>
<dbReference type="InterPro" id="IPR000832">
    <property type="entry name" value="GPCR_2_secretin-like"/>
</dbReference>
<dbReference type="Pfam" id="PF00002">
    <property type="entry name" value="7tm_2"/>
    <property type="match status" value="1"/>
</dbReference>
<name>A0AAU9Y3S8_9CNID</name>
<accession>A0AAU9Y3S8</accession>
<comment type="subcellular location">
    <subcellularLocation>
        <location evidence="1">Membrane</location>
        <topology evidence="1">Multi-pass membrane protein</topology>
    </subcellularLocation>
</comment>
<dbReference type="Proteomes" id="UP001159428">
    <property type="component" value="Unassembled WGS sequence"/>
</dbReference>
<organism evidence="12 13">
    <name type="scientific">Pocillopora meandrina</name>
    <dbReference type="NCBI Taxonomy" id="46732"/>
    <lineage>
        <taxon>Eukaryota</taxon>
        <taxon>Metazoa</taxon>
        <taxon>Cnidaria</taxon>
        <taxon>Anthozoa</taxon>
        <taxon>Hexacorallia</taxon>
        <taxon>Scleractinia</taxon>
        <taxon>Astrocoeniina</taxon>
        <taxon>Pocilloporidae</taxon>
        <taxon>Pocillopora</taxon>
    </lineage>
</organism>
<feature type="transmembrane region" description="Helical" evidence="9">
    <location>
        <begin position="584"/>
        <end position="605"/>
    </location>
</feature>
<evidence type="ECO:0000259" key="10">
    <source>
        <dbReference type="PROSITE" id="PS50221"/>
    </source>
</evidence>
<dbReference type="FunFam" id="1.20.1070.10:FF:000058">
    <property type="entry name" value="Adhesion G protein-coupled receptor F5"/>
    <property type="match status" value="1"/>
</dbReference>
<dbReference type="EMBL" id="CALNXJ010000115">
    <property type="protein sequence ID" value="CAH3165286.1"/>
    <property type="molecule type" value="Genomic_DNA"/>
</dbReference>
<protein>
    <submittedName>
        <fullName evidence="12">Uncharacterized protein</fullName>
    </submittedName>
</protein>
<gene>
    <name evidence="12" type="ORF">PMEA_00003418</name>
</gene>
<keyword evidence="5 9" id="KW-1133">Transmembrane helix</keyword>
<evidence type="ECO:0000256" key="4">
    <source>
        <dbReference type="ARBA" id="ARBA00022729"/>
    </source>
</evidence>
<keyword evidence="8" id="KW-0325">Glycoprotein</keyword>
<keyword evidence="4" id="KW-0732">Signal</keyword>
<feature type="transmembrane region" description="Helical" evidence="9">
    <location>
        <begin position="395"/>
        <end position="418"/>
    </location>
</feature>
<evidence type="ECO:0000256" key="7">
    <source>
        <dbReference type="ARBA" id="ARBA00023157"/>
    </source>
</evidence>
<dbReference type="SMART" id="SM00303">
    <property type="entry name" value="GPS"/>
    <property type="match status" value="1"/>
</dbReference>
<feature type="transmembrane region" description="Helical" evidence="9">
    <location>
        <begin position="541"/>
        <end position="564"/>
    </location>
</feature>
<evidence type="ECO:0000256" key="8">
    <source>
        <dbReference type="ARBA" id="ARBA00023180"/>
    </source>
</evidence>
<keyword evidence="13" id="KW-1185">Reference proteome</keyword>
<dbReference type="InterPro" id="IPR017983">
    <property type="entry name" value="GPCR_2_secretin-like_CS"/>
</dbReference>
<evidence type="ECO:0000256" key="3">
    <source>
        <dbReference type="ARBA" id="ARBA00022692"/>
    </source>
</evidence>
<dbReference type="PANTHER" id="PTHR12011">
    <property type="entry name" value="ADHESION G-PROTEIN COUPLED RECEPTOR"/>
    <property type="match status" value="1"/>
</dbReference>
<sequence>MPNSYLKVRKETLAKMFWIMVFLALMVGHSNQCSRKHAEMKVSWIKDNCSRVDDITGEPSLKIKCRRGNCAEWCKAFAGCLQQSIEWRKKCARKFKKLFRGHRRTKIKVNARGNQSSYNIDVKFCGWKGRYQVYKLSDSASQEYGDLQEGENLRKEYLLSSLKSVTEYYSDEIRNKSEDKKEKIEEMFFELTTLETSLLETAQLKFNHTRSEFNMSSIYADVLVRKTFNQNESHHFRLEEPNGENFLSIPSGNLDNGSVVLGMIYKDLHQLFVTNQTENSTLNNSREVTSIIMAATITPPPKKLQENITLKFKNIKIWGSVRMTCALKSHLIDKLSILRFSSIGWSGEGCYVKSNDAYQTECTCNHLTHFAVLLDTSSGTDTADISANDEKNLEILTYVGLTLSVIGISLTIISYVTLTDMRRPLSQIRVSLVASLGAGQIMFLAGIRATGNKARIPCVTVAALMQYFLMAAFSWMLVEGIYLYLFIVKVYNVGNKLRMCHGISWGLPALVVAISLSIAAGKDGIGSFLANKYCWMSSANGLIWIFIVFVVLIEFFNILILGRVIKEMVTMQQEKDKRSEQIRLGVKACIVMIPLLGISWLFGLLAPLHKAFAYIFTILNSSQGFVIFLLHCVRNSEARARLRRRIQAIFPEMDVGTSTKRTSVMPSEVNEDSTAIAAPRKIKVHPLSDGEKTKRVSNKTSM</sequence>
<feature type="transmembrane region" description="Helical" evidence="9">
    <location>
        <begin position="12"/>
        <end position="30"/>
    </location>
</feature>
<dbReference type="PROSITE" id="PS50261">
    <property type="entry name" value="G_PROTEIN_RECEP_F2_4"/>
    <property type="match status" value="1"/>
</dbReference>
<evidence type="ECO:0000313" key="12">
    <source>
        <dbReference type="EMBL" id="CAH3165286.1"/>
    </source>
</evidence>
<evidence type="ECO:0000259" key="11">
    <source>
        <dbReference type="PROSITE" id="PS50261"/>
    </source>
</evidence>
<dbReference type="Gene3D" id="2.60.220.50">
    <property type="match status" value="1"/>
</dbReference>